<dbReference type="Gene3D" id="3.50.50.60">
    <property type="entry name" value="FAD/NAD(P)-binding domain"/>
    <property type="match status" value="3"/>
</dbReference>
<dbReference type="STRING" id="1806994.A0A507C235"/>
<dbReference type="GeneID" id="42005175"/>
<dbReference type="PANTHER" id="PTHR42877">
    <property type="entry name" value="L-ORNITHINE N(5)-MONOOXYGENASE-RELATED"/>
    <property type="match status" value="1"/>
</dbReference>
<dbReference type="InterPro" id="IPR020946">
    <property type="entry name" value="Flavin_mOase-like"/>
</dbReference>
<keyword evidence="3" id="KW-0274">FAD</keyword>
<organism evidence="5 6">
    <name type="scientific">Synchytrium microbalum</name>
    <dbReference type="NCBI Taxonomy" id="1806994"/>
    <lineage>
        <taxon>Eukaryota</taxon>
        <taxon>Fungi</taxon>
        <taxon>Fungi incertae sedis</taxon>
        <taxon>Chytridiomycota</taxon>
        <taxon>Chytridiomycota incertae sedis</taxon>
        <taxon>Chytridiomycetes</taxon>
        <taxon>Synchytriales</taxon>
        <taxon>Synchytriaceae</taxon>
        <taxon>Synchytrium</taxon>
    </lineage>
</organism>
<dbReference type="GO" id="GO:0050661">
    <property type="term" value="F:NADP binding"/>
    <property type="evidence" value="ECO:0007669"/>
    <property type="project" value="InterPro"/>
</dbReference>
<dbReference type="Pfam" id="PF00743">
    <property type="entry name" value="FMO-like"/>
    <property type="match status" value="2"/>
</dbReference>
<dbReference type="InterPro" id="IPR051209">
    <property type="entry name" value="FAD-bind_Monooxygenase_sf"/>
</dbReference>
<accession>A0A507C235</accession>
<dbReference type="GO" id="GO:0004499">
    <property type="term" value="F:N,N-dimethylaniline monooxygenase activity"/>
    <property type="evidence" value="ECO:0007669"/>
    <property type="project" value="InterPro"/>
</dbReference>
<dbReference type="SUPFAM" id="SSF51905">
    <property type="entry name" value="FAD/NAD(P)-binding domain"/>
    <property type="match status" value="3"/>
</dbReference>
<evidence type="ECO:0000256" key="4">
    <source>
        <dbReference type="ARBA" id="ARBA00023002"/>
    </source>
</evidence>
<dbReference type="PANTHER" id="PTHR42877:SF4">
    <property type="entry name" value="FAD_NAD(P)-BINDING DOMAIN-CONTAINING PROTEIN-RELATED"/>
    <property type="match status" value="1"/>
</dbReference>
<evidence type="ECO:0000256" key="2">
    <source>
        <dbReference type="ARBA" id="ARBA00022630"/>
    </source>
</evidence>
<comment type="similarity">
    <text evidence="1">Belongs to the FAD-binding monooxygenase family.</text>
</comment>
<dbReference type="Proteomes" id="UP000319731">
    <property type="component" value="Unassembled WGS sequence"/>
</dbReference>
<keyword evidence="6" id="KW-1185">Reference proteome</keyword>
<dbReference type="InterPro" id="IPR036188">
    <property type="entry name" value="FAD/NAD-bd_sf"/>
</dbReference>
<keyword evidence="2" id="KW-0285">Flavoprotein</keyword>
<evidence type="ECO:0000313" key="5">
    <source>
        <dbReference type="EMBL" id="TPX33119.1"/>
    </source>
</evidence>
<dbReference type="AlphaFoldDB" id="A0A507C235"/>
<proteinExistence type="inferred from homology"/>
<dbReference type="EMBL" id="QEAO01000023">
    <property type="protein sequence ID" value="TPX33119.1"/>
    <property type="molecule type" value="Genomic_DNA"/>
</dbReference>
<sequence>MFRSRFGTFDRFQLGSRELPAFKSLDIASFRAFELAPKLGGTWRDSVYPGAACDVASQAYSFSLELNPNGSKTFSPSSEIWTYLDNAAKKHDLHNYIQYKTLATGTEWDPVRHLYVIGLEDAITKAKSTYEAEILLSGAGALVNPKWPDIKGLDGSKGTLIHSARWKQPNSQPGCNSWYRNGQNDGKNFSLYPYNATMQWIELAWVKWSEYDVEILIKMSSSGVYRPRVACIGGGISGICAAYKLKSCDIESYRAFEMAPRLGGTWRDNVYPGAACDVASHMYSFSFELNPDWSEIYSPSAEIWAYLDHVCTKHDLHKYIQYNTKVLGADWDPVRHLYVISLEDVNTGAKSTYEAEIVLSGAGGLVYPNWPDIKGLHDFKGTLLHSARWNKPVNCTDGQDVAVIGSGASGVQIVQAIAPKVKTLTIYQRTPGWIAPRINDHYSATAKWVFRYVPGVMCTLRNFGFLVSDLLFFPLMYRNSAAQARAKKMLKAWYKQQIKDDKLRAKMTPNYDVGCKRILPTTSYLQDVQRPNVELCDAGIDHVEGDGIVTKEPKDGSSTTKRTFDAIICATGFETGFSGQRPPVPMRAYGHSLVDAWADGPVTHRTVMVTGLLDLTLDQDRFLLFTVLNVCAVHFMCESIKGMQRKGIHTMQPKRDVQEKYQKELQTVLATRVWNSNPGCNSWYRNGKNEGGNFALYPHNSMMQWLELAWVKWSEYDVEKIPDYTPPRPLMKATVRTVAAAAVLTTIGYYLEIDFVLDAVDAVRKTVEDVMPVVEDWVEAVKDLVK</sequence>
<name>A0A507C235_9FUNG</name>
<protein>
    <submittedName>
        <fullName evidence="5">Uncharacterized protein</fullName>
    </submittedName>
</protein>
<dbReference type="OrthoDB" id="74360at2759"/>
<comment type="caution">
    <text evidence="5">The sequence shown here is derived from an EMBL/GenBank/DDBJ whole genome shotgun (WGS) entry which is preliminary data.</text>
</comment>
<gene>
    <name evidence="5" type="ORF">SmJEL517_g03950</name>
</gene>
<reference evidence="5 6" key="1">
    <citation type="journal article" date="2019" name="Sci. Rep.">
        <title>Comparative genomics of chytrid fungi reveal insights into the obligate biotrophic and pathogenic lifestyle of Synchytrium endobioticum.</title>
        <authorList>
            <person name="van de Vossenberg B.T.L.H."/>
            <person name="Warris S."/>
            <person name="Nguyen H.D.T."/>
            <person name="van Gent-Pelzer M.P.E."/>
            <person name="Joly D.L."/>
            <person name="van de Geest H.C."/>
            <person name="Bonants P.J.M."/>
            <person name="Smith D.S."/>
            <person name="Levesque C.A."/>
            <person name="van der Lee T.A.J."/>
        </authorList>
    </citation>
    <scope>NUCLEOTIDE SEQUENCE [LARGE SCALE GENOMIC DNA]</scope>
    <source>
        <strain evidence="5 6">JEL517</strain>
    </source>
</reference>
<keyword evidence="4" id="KW-0560">Oxidoreductase</keyword>
<dbReference type="GO" id="GO:0050660">
    <property type="term" value="F:flavin adenine dinucleotide binding"/>
    <property type="evidence" value="ECO:0007669"/>
    <property type="project" value="InterPro"/>
</dbReference>
<evidence type="ECO:0000256" key="1">
    <source>
        <dbReference type="ARBA" id="ARBA00010139"/>
    </source>
</evidence>
<evidence type="ECO:0000256" key="3">
    <source>
        <dbReference type="ARBA" id="ARBA00022827"/>
    </source>
</evidence>
<evidence type="ECO:0000313" key="6">
    <source>
        <dbReference type="Proteomes" id="UP000319731"/>
    </source>
</evidence>
<dbReference type="RefSeq" id="XP_031024191.1">
    <property type="nucleotide sequence ID" value="XM_031169878.1"/>
</dbReference>